<protein>
    <submittedName>
        <fullName evidence="2">Uncharacterized protein</fullName>
    </submittedName>
</protein>
<comment type="caution">
    <text evidence="2">The sequence shown here is derived from an EMBL/GenBank/DDBJ whole genome shotgun (WGS) entry which is preliminary data.</text>
</comment>
<evidence type="ECO:0000313" key="2">
    <source>
        <dbReference type="EMBL" id="GMR38142.1"/>
    </source>
</evidence>
<dbReference type="AlphaFoldDB" id="A0AAN4ZHK5"/>
<organism evidence="2 3">
    <name type="scientific">Pristionchus mayeri</name>
    <dbReference type="NCBI Taxonomy" id="1317129"/>
    <lineage>
        <taxon>Eukaryota</taxon>
        <taxon>Metazoa</taxon>
        <taxon>Ecdysozoa</taxon>
        <taxon>Nematoda</taxon>
        <taxon>Chromadorea</taxon>
        <taxon>Rhabditida</taxon>
        <taxon>Rhabditina</taxon>
        <taxon>Diplogasteromorpha</taxon>
        <taxon>Diplogasteroidea</taxon>
        <taxon>Neodiplogasteridae</taxon>
        <taxon>Pristionchus</taxon>
    </lineage>
</organism>
<evidence type="ECO:0000256" key="1">
    <source>
        <dbReference type="SAM" id="Phobius"/>
    </source>
</evidence>
<reference evidence="3" key="1">
    <citation type="submission" date="2022-10" db="EMBL/GenBank/DDBJ databases">
        <title>Genome assembly of Pristionchus species.</title>
        <authorList>
            <person name="Yoshida K."/>
            <person name="Sommer R.J."/>
        </authorList>
    </citation>
    <scope>NUCLEOTIDE SEQUENCE [LARGE SCALE GENOMIC DNA]</scope>
    <source>
        <strain evidence="3">RS5460</strain>
    </source>
</reference>
<feature type="transmembrane region" description="Helical" evidence="1">
    <location>
        <begin position="14"/>
        <end position="35"/>
    </location>
</feature>
<dbReference type="EMBL" id="BTRK01000002">
    <property type="protein sequence ID" value="GMR38142.1"/>
    <property type="molecule type" value="Genomic_DNA"/>
</dbReference>
<feature type="non-terminal residue" evidence="2">
    <location>
        <position position="78"/>
    </location>
</feature>
<keyword evidence="1" id="KW-1133">Transmembrane helix</keyword>
<keyword evidence="1" id="KW-0472">Membrane</keyword>
<keyword evidence="3" id="KW-1185">Reference proteome</keyword>
<accession>A0AAN4ZHK5</accession>
<evidence type="ECO:0000313" key="3">
    <source>
        <dbReference type="Proteomes" id="UP001328107"/>
    </source>
</evidence>
<dbReference type="Proteomes" id="UP001328107">
    <property type="component" value="Unassembled WGS sequence"/>
</dbReference>
<sequence length="78" mass="9589">HSVEPGEISVLDSWLFLIEVIERLILHFHWFFDLISSIMIRRIKKGFFLLDVIKFIDRFILKLCWFLFYLIRCIEVTR</sequence>
<name>A0AAN4ZHK5_9BILA</name>
<gene>
    <name evidence="2" type="ORF">PMAYCL1PPCAC_08337</name>
</gene>
<proteinExistence type="predicted"/>
<feature type="non-terminal residue" evidence="2">
    <location>
        <position position="1"/>
    </location>
</feature>
<keyword evidence="1" id="KW-0812">Transmembrane</keyword>